<evidence type="ECO:0000313" key="8">
    <source>
        <dbReference type="Proteomes" id="UP001412067"/>
    </source>
</evidence>
<accession>A0ABR2M0W0</accession>
<sequence>MGRSPCCEKAHTNKGAWTKEEDERLTTYIKAHGEGCWRSLPKAAGLPRCGKSCRLRWINYLRPDLKRGNFTREEDQLIVKLHSVFGNKWSLIAGQLPGRTDNEIKNYWNTHIKRKLLITPTNATASVSAPPISGTTPSTAGPERSPSMTEEVPSKNRHYCLPDLNLELNMRLPSPSQWPTAPADEDYNIESLRLCCSLGFQTLNTDLDCNKLHGED</sequence>
<reference evidence="7 8" key="1">
    <citation type="journal article" date="2022" name="Nat. Plants">
        <title>Genomes of leafy and leafless Platanthera orchids illuminate the evolution of mycoheterotrophy.</title>
        <authorList>
            <person name="Li M.H."/>
            <person name="Liu K.W."/>
            <person name="Li Z."/>
            <person name="Lu H.C."/>
            <person name="Ye Q.L."/>
            <person name="Zhang D."/>
            <person name="Wang J.Y."/>
            <person name="Li Y.F."/>
            <person name="Zhong Z.M."/>
            <person name="Liu X."/>
            <person name="Yu X."/>
            <person name="Liu D.K."/>
            <person name="Tu X.D."/>
            <person name="Liu B."/>
            <person name="Hao Y."/>
            <person name="Liao X.Y."/>
            <person name="Jiang Y.T."/>
            <person name="Sun W.H."/>
            <person name="Chen J."/>
            <person name="Chen Y.Q."/>
            <person name="Ai Y."/>
            <person name="Zhai J.W."/>
            <person name="Wu S.S."/>
            <person name="Zhou Z."/>
            <person name="Hsiao Y.Y."/>
            <person name="Wu W.L."/>
            <person name="Chen Y.Y."/>
            <person name="Lin Y.F."/>
            <person name="Hsu J.L."/>
            <person name="Li C.Y."/>
            <person name="Wang Z.W."/>
            <person name="Zhao X."/>
            <person name="Zhong W.Y."/>
            <person name="Ma X.K."/>
            <person name="Ma L."/>
            <person name="Huang J."/>
            <person name="Chen G.Z."/>
            <person name="Huang M.Z."/>
            <person name="Huang L."/>
            <person name="Peng D.H."/>
            <person name="Luo Y.B."/>
            <person name="Zou S.Q."/>
            <person name="Chen S.P."/>
            <person name="Lan S."/>
            <person name="Tsai W.C."/>
            <person name="Van de Peer Y."/>
            <person name="Liu Z.J."/>
        </authorList>
    </citation>
    <scope>NUCLEOTIDE SEQUENCE [LARGE SCALE GENOMIC DNA]</scope>
    <source>
        <strain evidence="7">Lor288</strain>
    </source>
</reference>
<dbReference type="Proteomes" id="UP001412067">
    <property type="component" value="Unassembled WGS sequence"/>
</dbReference>
<evidence type="ECO:0000256" key="4">
    <source>
        <dbReference type="SAM" id="MobiDB-lite"/>
    </source>
</evidence>
<feature type="domain" description="HTH myb-type" evidence="6">
    <location>
        <begin position="9"/>
        <end position="61"/>
    </location>
</feature>
<dbReference type="PANTHER" id="PTHR47999">
    <property type="entry name" value="TRANSCRIPTION FACTOR MYB8-RELATED-RELATED"/>
    <property type="match status" value="1"/>
</dbReference>
<evidence type="ECO:0000259" key="5">
    <source>
        <dbReference type="PROSITE" id="PS50090"/>
    </source>
</evidence>
<dbReference type="InterPro" id="IPR009057">
    <property type="entry name" value="Homeodomain-like_sf"/>
</dbReference>
<proteinExistence type="predicted"/>
<dbReference type="Gene3D" id="1.10.10.60">
    <property type="entry name" value="Homeodomain-like"/>
    <property type="match status" value="2"/>
</dbReference>
<dbReference type="EMBL" id="JBBWWR010000013">
    <property type="protein sequence ID" value="KAK8956044.1"/>
    <property type="molecule type" value="Genomic_DNA"/>
</dbReference>
<dbReference type="InterPro" id="IPR001005">
    <property type="entry name" value="SANT/Myb"/>
</dbReference>
<feature type="domain" description="Myb-like" evidence="5">
    <location>
        <begin position="62"/>
        <end position="112"/>
    </location>
</feature>
<dbReference type="InterPro" id="IPR015495">
    <property type="entry name" value="Myb_TF_plants"/>
</dbReference>
<dbReference type="SMART" id="SM00717">
    <property type="entry name" value="SANT"/>
    <property type="match status" value="2"/>
</dbReference>
<dbReference type="PANTHER" id="PTHR47999:SF56">
    <property type="entry name" value="MYB DOMAIN PROTEIN 6-RELATED"/>
    <property type="match status" value="1"/>
</dbReference>
<feature type="domain" description="HTH myb-type" evidence="6">
    <location>
        <begin position="62"/>
        <end position="116"/>
    </location>
</feature>
<evidence type="ECO:0000256" key="1">
    <source>
        <dbReference type="ARBA" id="ARBA00004123"/>
    </source>
</evidence>
<organism evidence="7 8">
    <name type="scientific">Platanthera guangdongensis</name>
    <dbReference type="NCBI Taxonomy" id="2320717"/>
    <lineage>
        <taxon>Eukaryota</taxon>
        <taxon>Viridiplantae</taxon>
        <taxon>Streptophyta</taxon>
        <taxon>Embryophyta</taxon>
        <taxon>Tracheophyta</taxon>
        <taxon>Spermatophyta</taxon>
        <taxon>Magnoliopsida</taxon>
        <taxon>Liliopsida</taxon>
        <taxon>Asparagales</taxon>
        <taxon>Orchidaceae</taxon>
        <taxon>Orchidoideae</taxon>
        <taxon>Orchideae</taxon>
        <taxon>Orchidinae</taxon>
        <taxon>Platanthera</taxon>
    </lineage>
</organism>
<dbReference type="CDD" id="cd00167">
    <property type="entry name" value="SANT"/>
    <property type="match status" value="2"/>
</dbReference>
<dbReference type="Pfam" id="PF00249">
    <property type="entry name" value="Myb_DNA-binding"/>
    <property type="match status" value="2"/>
</dbReference>
<evidence type="ECO:0000256" key="3">
    <source>
        <dbReference type="ARBA" id="ARBA00023242"/>
    </source>
</evidence>
<dbReference type="PROSITE" id="PS51294">
    <property type="entry name" value="HTH_MYB"/>
    <property type="match status" value="2"/>
</dbReference>
<evidence type="ECO:0000256" key="2">
    <source>
        <dbReference type="ARBA" id="ARBA00023125"/>
    </source>
</evidence>
<comment type="caution">
    <text evidence="7">The sequence shown here is derived from an EMBL/GenBank/DDBJ whole genome shotgun (WGS) entry which is preliminary data.</text>
</comment>
<gene>
    <name evidence="7" type="primary">MYB308</name>
    <name evidence="7" type="ORF">KSP40_PGU011604</name>
</gene>
<dbReference type="SUPFAM" id="SSF46689">
    <property type="entry name" value="Homeodomain-like"/>
    <property type="match status" value="1"/>
</dbReference>
<dbReference type="PROSITE" id="PS50090">
    <property type="entry name" value="MYB_LIKE"/>
    <property type="match status" value="2"/>
</dbReference>
<evidence type="ECO:0000259" key="6">
    <source>
        <dbReference type="PROSITE" id="PS51294"/>
    </source>
</evidence>
<name>A0ABR2M0W0_9ASPA</name>
<keyword evidence="2" id="KW-0238">DNA-binding</keyword>
<evidence type="ECO:0000313" key="7">
    <source>
        <dbReference type="EMBL" id="KAK8956044.1"/>
    </source>
</evidence>
<feature type="compositionally biased region" description="Polar residues" evidence="4">
    <location>
        <begin position="125"/>
        <end position="139"/>
    </location>
</feature>
<protein>
    <submittedName>
        <fullName evidence="7">Myb-related protein 308</fullName>
    </submittedName>
</protein>
<keyword evidence="3" id="KW-0539">Nucleus</keyword>
<feature type="domain" description="Myb-like" evidence="5">
    <location>
        <begin position="9"/>
        <end position="61"/>
    </location>
</feature>
<keyword evidence="8" id="KW-1185">Reference proteome</keyword>
<feature type="region of interest" description="Disordered" evidence="4">
    <location>
        <begin position="125"/>
        <end position="154"/>
    </location>
</feature>
<dbReference type="InterPro" id="IPR017930">
    <property type="entry name" value="Myb_dom"/>
</dbReference>
<comment type="subcellular location">
    <subcellularLocation>
        <location evidence="1">Nucleus</location>
    </subcellularLocation>
</comment>